<name>A0A930Y5L0_9PAST</name>
<sequence>MHQEGTNEYQIKCKHTNQVRTVTELSTGEKNVLAFLYFIEKLRDNDNEKYVIFDDPMNSNDDTFQYLIINQLQKLLKNIQDDKIIILTHNAHFYLNVKYGFDNYSKSRFIRLVKLAHKVELKILENREEDFKTNYQALGMNLSYCLIEMIFLQI</sequence>
<dbReference type="InterPro" id="IPR027417">
    <property type="entry name" value="P-loop_NTPase"/>
</dbReference>
<dbReference type="EMBL" id="JADION010000056">
    <property type="protein sequence ID" value="MBF4103130.1"/>
    <property type="molecule type" value="Genomic_DNA"/>
</dbReference>
<dbReference type="AlphaFoldDB" id="A0A930Y5L0"/>
<accession>A0A930Y5L0</accession>
<reference evidence="2" key="1">
    <citation type="submission" date="2020-11" db="EMBL/GenBank/DDBJ databases">
        <title>Gallibacterium anatis 1637, full genome, WGS.</title>
        <authorList>
            <person name="Laishevtcev A.I."/>
            <person name="Yakimova E.A."/>
            <person name="Petkovich D."/>
            <person name="Stepanova T.V."/>
            <person name="Kalendr R.S."/>
            <person name="Rubalsky E.O."/>
            <person name="Zulkarneev E.R."/>
            <person name="Aleshkin A.V."/>
        </authorList>
    </citation>
    <scope>NUCLEOTIDE SEQUENCE</scope>
    <source>
        <strain evidence="2">1637</strain>
    </source>
</reference>
<comment type="caution">
    <text evidence="2">The sequence shown here is derived from an EMBL/GenBank/DDBJ whole genome shotgun (WGS) entry which is preliminary data.</text>
</comment>
<proteinExistence type="predicted"/>
<feature type="domain" description="Protein CR006 P-loop" evidence="1">
    <location>
        <begin position="5"/>
        <end position="138"/>
    </location>
</feature>
<dbReference type="SUPFAM" id="SSF52540">
    <property type="entry name" value="P-loop containing nucleoside triphosphate hydrolases"/>
    <property type="match status" value="1"/>
</dbReference>
<dbReference type="Gene3D" id="3.40.50.300">
    <property type="entry name" value="P-loop containing nucleotide triphosphate hydrolases"/>
    <property type="match status" value="1"/>
</dbReference>
<organism evidence="2">
    <name type="scientific">Gallibacterium anatis</name>
    <dbReference type="NCBI Taxonomy" id="750"/>
    <lineage>
        <taxon>Bacteria</taxon>
        <taxon>Pseudomonadati</taxon>
        <taxon>Pseudomonadota</taxon>
        <taxon>Gammaproteobacteria</taxon>
        <taxon>Pasteurellales</taxon>
        <taxon>Pasteurellaceae</taxon>
        <taxon>Gallibacterium</taxon>
    </lineage>
</organism>
<dbReference type="Pfam" id="PF13166">
    <property type="entry name" value="AAA_13"/>
    <property type="match status" value="1"/>
</dbReference>
<dbReference type="InterPro" id="IPR026866">
    <property type="entry name" value="CR006_AAA"/>
</dbReference>
<gene>
    <name evidence="2" type="ORF">INT80_14785</name>
</gene>
<protein>
    <submittedName>
        <fullName evidence="2">AAA family ATPase</fullName>
    </submittedName>
</protein>
<evidence type="ECO:0000313" key="2">
    <source>
        <dbReference type="EMBL" id="MBF4103130.1"/>
    </source>
</evidence>
<evidence type="ECO:0000259" key="1">
    <source>
        <dbReference type="Pfam" id="PF13166"/>
    </source>
</evidence>